<feature type="domain" description="EGF-like" evidence="11">
    <location>
        <begin position="715"/>
        <end position="752"/>
    </location>
</feature>
<keyword evidence="14" id="KW-1185">Reference proteome</keyword>
<dbReference type="InterPro" id="IPR006586">
    <property type="entry name" value="ADAM_Cys-rich"/>
</dbReference>
<dbReference type="SMART" id="SM00608">
    <property type="entry name" value="ACR"/>
    <property type="match status" value="1"/>
</dbReference>
<dbReference type="InterPro" id="IPR024079">
    <property type="entry name" value="MetalloPept_cat_dom_sf"/>
</dbReference>
<evidence type="ECO:0000256" key="8">
    <source>
        <dbReference type="PROSITE-ProRule" id="PRU00276"/>
    </source>
</evidence>
<feature type="region of interest" description="Disordered" evidence="9">
    <location>
        <begin position="1325"/>
        <end position="1359"/>
    </location>
</feature>
<evidence type="ECO:0000313" key="14">
    <source>
        <dbReference type="Proteomes" id="UP000092443"/>
    </source>
</evidence>
<evidence type="ECO:0000313" key="15">
    <source>
        <dbReference type="RefSeq" id="XP_037883572.1"/>
    </source>
</evidence>
<keyword evidence="4" id="KW-0472">Membrane</keyword>
<dbReference type="PROSITE" id="PS50215">
    <property type="entry name" value="ADAM_MEPRO"/>
    <property type="match status" value="1"/>
</dbReference>
<dbReference type="SMART" id="SM00050">
    <property type="entry name" value="DISIN"/>
    <property type="match status" value="1"/>
</dbReference>
<dbReference type="Pfam" id="PF00200">
    <property type="entry name" value="Disintegrin"/>
    <property type="match status" value="1"/>
</dbReference>
<keyword evidence="2" id="KW-0812">Transmembrane</keyword>
<evidence type="ECO:0000256" key="3">
    <source>
        <dbReference type="ARBA" id="ARBA00022989"/>
    </source>
</evidence>
<dbReference type="GeneID" id="119633831"/>
<feature type="region of interest" description="Disordered" evidence="9">
    <location>
        <begin position="1381"/>
        <end position="1421"/>
    </location>
</feature>
<dbReference type="CDD" id="cd04269">
    <property type="entry name" value="ZnMc_adamalysin_II_like"/>
    <property type="match status" value="1"/>
</dbReference>
<feature type="disulfide bond" evidence="6">
    <location>
        <begin position="535"/>
        <end position="555"/>
    </location>
</feature>
<proteinExistence type="predicted"/>
<dbReference type="Pfam" id="PF01562">
    <property type="entry name" value="Pep_M12B_propep"/>
    <property type="match status" value="1"/>
</dbReference>
<dbReference type="SUPFAM" id="SSF55486">
    <property type="entry name" value="Metalloproteases ('zincins'), catalytic domain"/>
    <property type="match status" value="1"/>
</dbReference>
<feature type="region of interest" description="Disordered" evidence="9">
    <location>
        <begin position="1117"/>
        <end position="1213"/>
    </location>
</feature>
<dbReference type="Pfam" id="PF01421">
    <property type="entry name" value="Reprolysin"/>
    <property type="match status" value="1"/>
</dbReference>
<feature type="compositionally biased region" description="Basic residues" evidence="9">
    <location>
        <begin position="1182"/>
        <end position="1209"/>
    </location>
</feature>
<keyword evidence="8" id="KW-0862">Zinc</keyword>
<dbReference type="PROSITE" id="PS00427">
    <property type="entry name" value="DISINTEGRIN_1"/>
    <property type="match status" value="1"/>
</dbReference>
<dbReference type="GO" id="GO:0006508">
    <property type="term" value="P:proteolysis"/>
    <property type="evidence" value="ECO:0007669"/>
    <property type="project" value="InterPro"/>
</dbReference>
<feature type="compositionally biased region" description="Polar residues" evidence="9">
    <location>
        <begin position="1130"/>
        <end position="1148"/>
    </location>
</feature>
<feature type="binding site" evidence="8">
    <location>
        <position position="414"/>
    </location>
    <ligand>
        <name>Zn(2+)</name>
        <dbReference type="ChEBI" id="CHEBI:29105"/>
        <note>catalytic</note>
    </ligand>
</feature>
<evidence type="ECO:0000256" key="7">
    <source>
        <dbReference type="PROSITE-ProRule" id="PRU00076"/>
    </source>
</evidence>
<dbReference type="Gene3D" id="4.10.70.10">
    <property type="entry name" value="Disintegrin domain"/>
    <property type="match status" value="1"/>
</dbReference>
<dbReference type="PANTHER" id="PTHR11905">
    <property type="entry name" value="ADAM A DISINTEGRIN AND METALLOPROTEASE DOMAIN"/>
    <property type="match status" value="1"/>
</dbReference>
<gene>
    <name evidence="15" type="primary">LOC119633831</name>
</gene>
<keyword evidence="8" id="KW-0479">Metal-binding</keyword>
<feature type="signal peptide" evidence="10">
    <location>
        <begin position="1"/>
        <end position="25"/>
    </location>
</feature>
<comment type="caution">
    <text evidence="7">Lacks conserved residue(s) required for the propagation of feature annotation.</text>
</comment>
<evidence type="ECO:0000259" key="11">
    <source>
        <dbReference type="PROSITE" id="PS50026"/>
    </source>
</evidence>
<feature type="region of interest" description="Disordered" evidence="9">
    <location>
        <begin position="994"/>
        <end position="1075"/>
    </location>
</feature>
<evidence type="ECO:0000256" key="10">
    <source>
        <dbReference type="SAM" id="SignalP"/>
    </source>
</evidence>
<feature type="domain" description="Disintegrin" evidence="12">
    <location>
        <begin position="476"/>
        <end position="563"/>
    </location>
</feature>
<feature type="compositionally biased region" description="Low complexity" evidence="9">
    <location>
        <begin position="1118"/>
        <end position="1129"/>
    </location>
</feature>
<feature type="region of interest" description="Disordered" evidence="9">
    <location>
        <begin position="963"/>
        <end position="982"/>
    </location>
</feature>
<dbReference type="InterPro" id="IPR000742">
    <property type="entry name" value="EGF"/>
</dbReference>
<dbReference type="InterPro" id="IPR036436">
    <property type="entry name" value="Disintegrin_dom_sf"/>
</dbReference>
<evidence type="ECO:0000256" key="9">
    <source>
        <dbReference type="SAM" id="MobiDB-lite"/>
    </source>
</evidence>
<dbReference type="InterPro" id="IPR001590">
    <property type="entry name" value="Peptidase_M12B"/>
</dbReference>
<feature type="region of interest" description="Disordered" evidence="9">
    <location>
        <begin position="82"/>
        <end position="108"/>
    </location>
</feature>
<comment type="subcellular location">
    <subcellularLocation>
        <location evidence="1">Membrane</location>
        <topology evidence="1">Single-pass type I membrane protein</topology>
    </subcellularLocation>
</comment>
<dbReference type="InterPro" id="IPR002870">
    <property type="entry name" value="Peptidase_M12B_N"/>
</dbReference>
<dbReference type="RefSeq" id="XP_037883572.1">
    <property type="nucleotide sequence ID" value="XM_038027644.1"/>
</dbReference>
<evidence type="ECO:0000256" key="5">
    <source>
        <dbReference type="ARBA" id="ARBA00023157"/>
    </source>
</evidence>
<dbReference type="PRINTS" id="PR00289">
    <property type="entry name" value="DISINTEGRIN"/>
</dbReference>
<dbReference type="PANTHER" id="PTHR11905:SF237">
    <property type="entry name" value="MIND-MELD, ISOFORM J"/>
    <property type="match status" value="1"/>
</dbReference>
<reference evidence="15" key="1">
    <citation type="submission" date="2025-08" db="UniProtKB">
        <authorList>
            <consortium name="RefSeq"/>
        </authorList>
    </citation>
    <scope>IDENTIFICATION</scope>
    <source>
        <tissue evidence="15">Whole body pupa</tissue>
    </source>
</reference>
<keyword evidence="10" id="KW-0732">Signal</keyword>
<evidence type="ECO:0000259" key="12">
    <source>
        <dbReference type="PROSITE" id="PS50214"/>
    </source>
</evidence>
<feature type="binding site" evidence="8">
    <location>
        <position position="404"/>
    </location>
    <ligand>
        <name>Zn(2+)</name>
        <dbReference type="ChEBI" id="CHEBI:29105"/>
        <note>catalytic</note>
    </ligand>
</feature>
<organism evidence="14 15">
    <name type="scientific">Glossina fuscipes</name>
    <dbReference type="NCBI Taxonomy" id="7396"/>
    <lineage>
        <taxon>Eukaryota</taxon>
        <taxon>Metazoa</taxon>
        <taxon>Ecdysozoa</taxon>
        <taxon>Arthropoda</taxon>
        <taxon>Hexapoda</taxon>
        <taxon>Insecta</taxon>
        <taxon>Pterygota</taxon>
        <taxon>Neoptera</taxon>
        <taxon>Endopterygota</taxon>
        <taxon>Diptera</taxon>
        <taxon>Brachycera</taxon>
        <taxon>Muscomorpha</taxon>
        <taxon>Hippoboscoidea</taxon>
        <taxon>Glossinidae</taxon>
        <taxon>Glossina</taxon>
    </lineage>
</organism>
<name>A0A8U0WEE7_9MUSC</name>
<feature type="compositionally biased region" description="Polar residues" evidence="9">
    <location>
        <begin position="972"/>
        <end position="981"/>
    </location>
</feature>
<keyword evidence="7" id="KW-0245">EGF-like domain</keyword>
<dbReference type="KEGG" id="gfs:119633831"/>
<dbReference type="FunFam" id="3.40.390.10:FF:000002">
    <property type="entry name" value="Disintegrin and metalloproteinase domain-containing protein 22"/>
    <property type="match status" value="1"/>
</dbReference>
<protein>
    <submittedName>
        <fullName evidence="15">Uncharacterized protein LOC119633831</fullName>
    </submittedName>
</protein>
<evidence type="ECO:0000256" key="1">
    <source>
        <dbReference type="ARBA" id="ARBA00004479"/>
    </source>
</evidence>
<dbReference type="PROSITE" id="PS01186">
    <property type="entry name" value="EGF_2"/>
    <property type="match status" value="1"/>
</dbReference>
<dbReference type="Gene3D" id="3.40.390.10">
    <property type="entry name" value="Collagenase (Catalytic Domain)"/>
    <property type="match status" value="1"/>
</dbReference>
<evidence type="ECO:0000256" key="4">
    <source>
        <dbReference type="ARBA" id="ARBA00023136"/>
    </source>
</evidence>
<dbReference type="PROSITE" id="PS00022">
    <property type="entry name" value="EGF_1"/>
    <property type="match status" value="1"/>
</dbReference>
<evidence type="ECO:0000259" key="13">
    <source>
        <dbReference type="PROSITE" id="PS50215"/>
    </source>
</evidence>
<dbReference type="GO" id="GO:0046872">
    <property type="term" value="F:metal ion binding"/>
    <property type="evidence" value="ECO:0007669"/>
    <property type="project" value="UniProtKB-KW"/>
</dbReference>
<dbReference type="Pfam" id="PF08516">
    <property type="entry name" value="ADAM_CR"/>
    <property type="match status" value="1"/>
</dbReference>
<feature type="binding site" evidence="8">
    <location>
        <position position="408"/>
    </location>
    <ligand>
        <name>Zn(2+)</name>
        <dbReference type="ChEBI" id="CHEBI:29105"/>
        <note>catalytic</note>
    </ligand>
</feature>
<dbReference type="GO" id="GO:0004222">
    <property type="term" value="F:metalloendopeptidase activity"/>
    <property type="evidence" value="ECO:0007669"/>
    <property type="project" value="InterPro"/>
</dbReference>
<accession>A0A8U0WEE7</accession>
<feature type="chain" id="PRO_5035762936" evidence="10">
    <location>
        <begin position="26"/>
        <end position="1421"/>
    </location>
</feature>
<evidence type="ECO:0000256" key="6">
    <source>
        <dbReference type="PROSITE-ProRule" id="PRU00068"/>
    </source>
</evidence>
<dbReference type="Proteomes" id="UP000092443">
    <property type="component" value="Unplaced"/>
</dbReference>
<dbReference type="PROSITE" id="PS50026">
    <property type="entry name" value="EGF_3"/>
    <property type="match status" value="1"/>
</dbReference>
<feature type="compositionally biased region" description="Low complexity" evidence="9">
    <location>
        <begin position="1396"/>
        <end position="1409"/>
    </location>
</feature>
<dbReference type="GO" id="GO:0016020">
    <property type="term" value="C:membrane"/>
    <property type="evidence" value="ECO:0007669"/>
    <property type="project" value="UniProtKB-SubCell"/>
</dbReference>
<dbReference type="SUPFAM" id="SSF57552">
    <property type="entry name" value="Blood coagulation inhibitor (disintegrin)"/>
    <property type="match status" value="1"/>
</dbReference>
<dbReference type="InterPro" id="IPR001762">
    <property type="entry name" value="Disintegrin_dom"/>
</dbReference>
<feature type="domain" description="Peptidase M12B" evidence="13">
    <location>
        <begin position="267"/>
        <end position="470"/>
    </location>
</feature>
<dbReference type="InterPro" id="IPR018358">
    <property type="entry name" value="Disintegrin_CS"/>
</dbReference>
<evidence type="ECO:0000256" key="2">
    <source>
        <dbReference type="ARBA" id="ARBA00022692"/>
    </source>
</evidence>
<dbReference type="FunFam" id="4.10.70.10:FF:000001">
    <property type="entry name" value="Disintegrin and metalloproteinase domain-containing protein 22"/>
    <property type="match status" value="1"/>
</dbReference>
<keyword evidence="3" id="KW-1133">Transmembrane helix</keyword>
<dbReference type="PROSITE" id="PS50214">
    <property type="entry name" value="DISINTEGRIN_2"/>
    <property type="match status" value="1"/>
</dbReference>
<sequence>MRITAPFRALVIAHLFYCVAPAGEADYTLDDSFWNEESPVGEVERLLKEYRQNQELVRRIGGHYYQIIYPVQLRHHEKMGISTREVSPPKPGQRPRPHDDSGFSRGRTKKHFHRTSLLIKAFNHKFRLDLELNSQLLSPNLIQKHYHSSGYLVDGNRHDIEHCYYHGTVKDYPGASAAFHTCNGVSGVIHIGNETFVIHPFYGGDLSKHPHVIFEARTKGNKGCANSGNLDSWRLSRRTKHLSAGLMEEMHANGAGRYKRDVREATKYIETAIVVDKAMFDKRNGSTRAEVIHDAIQVANIADLYFRTMNTRVAVVYIETWGKNQAIIDGTKDISKAISNFNDYTSRNLFQIERDTTQLLTGETFVGGEAGMAVPDTVCTPRAVGISVDINVYEPHLLGGAMAHMIGHNIGMGHDDGRQECYCRDWHGCIMAQSIVGLENVQPYKFSECSKDDYIDALRTGHGLCLLNKPNEIEMRRNCGNKIVEEDEECDCGTFEECATDPCCDGITCKLKSEAQCATGACCEQCRLRPKDHICRDSHNECDLPEYCDGDHGDCPMDVFKKNGSPCGHTKAGISGYCFQGDCPTLNLQCEAIWGYGGAAADRQCFEQFNSKGSINGHCGRDTNDHYIKCEPENVQCGTLQCKEGERQPVTEGVDQLYSRTIISIKGIEYECKATSGQVGSSEFPDHGLVKDGTPCGDNLICLNQTCVSIFPHIDQTKCPTNSQGQECSDRGVCTNTNRCFCDMGWGGIDCSLVVLLTTPLPTEALPTPENTIKMEKKETPYGTSDQNRISTLTMVIILTLIVKCVFISFATLAVCYRRKTTTLKYDPPYTKKPIAKGYGGAATAANHHSVEEVSLDGSSKLVYANQAGFSRDKSIHGRRYTATDDDQTHSEKGILKKHGYGLVHGEQLKDKWPDDGQSDNLELITQDGTLASTSGAAVSEVERTLKSLNGYHEDILEALRNAASHRGTGTGNTPVGSGSLSEEMLRKTLQECATSQLGYTTEPYKRSGSSKTSSRENICDQGQPHAVLVESSNVGGGHGGAILHHHRSQHQLHQPLSQQQPPPDDDEGPSTGPLRIRNLEDLIRQLEHHSSRHMSPSGSEDIRMSETEADRHYRLDSSAACSESSQGSNQQLAQSQKTATIHPSYSSRCRPRAEEDPRFAYGRYRHSTTTNRLPSHSPHAFGHHAHHSHAHGHATHGPHSSHHSSHTHLHQDDDGIYESADRSVVEARLDPREPPDSESDDFIQAQQLARWASEDVVSVVVLDQQAGTTSDSQQSNGGGITSAASTGTVIHHQHPHQHHGDHQSSAVATSSAGVLISTNTNQQHPIALGNMPNGISVNQRDYYPSPPSTETESSGSVIQPLNRRYTIQADTGQQQLQLHQLHQHQHQHQHQTVAGDTTSSSNNSQSGQILENGRYPEYKH</sequence>
<keyword evidence="5 7" id="KW-1015">Disulfide bond</keyword>
<feature type="disulfide bond" evidence="7">
    <location>
        <begin position="742"/>
        <end position="751"/>
    </location>
</feature>
<dbReference type="InterPro" id="IPR034027">
    <property type="entry name" value="Reprolysin_adamalysin"/>
</dbReference>